<dbReference type="HOGENOM" id="CLU_034451_4_1_1"/>
<reference evidence="3" key="2">
    <citation type="submission" date="2015-01" db="EMBL/GenBank/DDBJ databases">
        <title>Evolutionary Origins and Diversification of the Mycorrhizal Mutualists.</title>
        <authorList>
            <consortium name="DOE Joint Genome Institute"/>
            <consortium name="Mycorrhizal Genomics Consortium"/>
            <person name="Kohler A."/>
            <person name="Kuo A."/>
            <person name="Nagy L.G."/>
            <person name="Floudas D."/>
            <person name="Copeland A."/>
            <person name="Barry K.W."/>
            <person name="Cichocki N."/>
            <person name="Veneault-Fourrey C."/>
            <person name="LaButti K."/>
            <person name="Lindquist E.A."/>
            <person name="Lipzen A."/>
            <person name="Lundell T."/>
            <person name="Morin E."/>
            <person name="Murat C."/>
            <person name="Riley R."/>
            <person name="Ohm R."/>
            <person name="Sun H."/>
            <person name="Tunlid A."/>
            <person name="Henrissat B."/>
            <person name="Grigoriev I.V."/>
            <person name="Hibbett D.S."/>
            <person name="Martin F."/>
        </authorList>
    </citation>
    <scope>NUCLEOTIDE SEQUENCE [LARGE SCALE GENOMIC DNA]</scope>
    <source>
        <strain evidence="3">Zn</strain>
    </source>
</reference>
<dbReference type="InterPro" id="IPR010520">
    <property type="entry name" value="FrsA-like"/>
</dbReference>
<dbReference type="PANTHER" id="PTHR22946:SF12">
    <property type="entry name" value="CONIDIAL PIGMENT BIOSYNTHESIS PROTEIN AYG1 (AFU_ORTHOLOGUE AFUA_2G17550)"/>
    <property type="match status" value="1"/>
</dbReference>
<sequence>MFTYFPTSYTYSSAINLCLSAGGQISQIDRYLSPLRTTLSLSPTSTPDPLLWTHAFRALATQQTTLADADVKNGYFQSASARYFRAATYFLTGERQTPRGDEKTRCYELGLRAFEAGRKYMCEGKKLERVEINSPDGMLPGYIIPAGKESEKRTPVVIFYNGFDVTKELLYGIIREEFANRGIMCLVIDTPGTGEPLRLRSVASRFDYEVPTTAIVDYLLTRMDVDGERIGLVGISLGGYYAPRGAAFEKRIKAVVAWGAIWDYGKTWQCRWETRTEKTSVPFWQLPWVMGTETMEEALVKVRAWSLEGVLGNLTQPFLIVHGEEDGLVPMEDARKQFDAAGSGDKHLRVFSADEGSCEHVGADDIDPVRHLVADWFAQRLGTATRGISSSH</sequence>
<evidence type="ECO:0008006" key="4">
    <source>
        <dbReference type="Google" id="ProtNLM"/>
    </source>
</evidence>
<accession>A0A0C3H3I7</accession>
<proteinExistence type="predicted"/>
<dbReference type="Gene3D" id="3.40.50.1820">
    <property type="entry name" value="alpha/beta hydrolase"/>
    <property type="match status" value="1"/>
</dbReference>
<dbReference type="STRING" id="913774.A0A0C3H3I7"/>
<dbReference type="EMBL" id="KN832874">
    <property type="protein sequence ID" value="KIN02671.1"/>
    <property type="molecule type" value="Genomic_DNA"/>
</dbReference>
<dbReference type="InterPro" id="IPR029058">
    <property type="entry name" value="AB_hydrolase_fold"/>
</dbReference>
<reference evidence="2 3" key="1">
    <citation type="submission" date="2014-04" db="EMBL/GenBank/DDBJ databases">
        <authorList>
            <consortium name="DOE Joint Genome Institute"/>
            <person name="Kuo A."/>
            <person name="Martino E."/>
            <person name="Perotto S."/>
            <person name="Kohler A."/>
            <person name="Nagy L.G."/>
            <person name="Floudas D."/>
            <person name="Copeland A."/>
            <person name="Barry K.W."/>
            <person name="Cichocki N."/>
            <person name="Veneault-Fourrey C."/>
            <person name="LaButti K."/>
            <person name="Lindquist E.A."/>
            <person name="Lipzen A."/>
            <person name="Lundell T."/>
            <person name="Morin E."/>
            <person name="Murat C."/>
            <person name="Sun H."/>
            <person name="Tunlid A."/>
            <person name="Henrissat B."/>
            <person name="Grigoriev I.V."/>
            <person name="Hibbett D.S."/>
            <person name="Martin F."/>
            <person name="Nordberg H.P."/>
            <person name="Cantor M.N."/>
            <person name="Hua S.X."/>
        </authorList>
    </citation>
    <scope>NUCLEOTIDE SEQUENCE [LARGE SCALE GENOMIC DNA]</scope>
    <source>
        <strain evidence="2 3">Zn</strain>
    </source>
</reference>
<gene>
    <name evidence="2" type="ORF">OIDMADRAFT_52505</name>
</gene>
<dbReference type="SUPFAM" id="SSF53474">
    <property type="entry name" value="alpha/beta-Hydrolases"/>
    <property type="match status" value="1"/>
</dbReference>
<organism evidence="2 3">
    <name type="scientific">Oidiodendron maius (strain Zn)</name>
    <dbReference type="NCBI Taxonomy" id="913774"/>
    <lineage>
        <taxon>Eukaryota</taxon>
        <taxon>Fungi</taxon>
        <taxon>Dikarya</taxon>
        <taxon>Ascomycota</taxon>
        <taxon>Pezizomycotina</taxon>
        <taxon>Leotiomycetes</taxon>
        <taxon>Leotiomycetes incertae sedis</taxon>
        <taxon>Myxotrichaceae</taxon>
        <taxon>Oidiodendron</taxon>
    </lineage>
</organism>
<evidence type="ECO:0000256" key="1">
    <source>
        <dbReference type="ARBA" id="ARBA00022801"/>
    </source>
</evidence>
<evidence type="ECO:0000313" key="2">
    <source>
        <dbReference type="EMBL" id="KIN02671.1"/>
    </source>
</evidence>
<keyword evidence="1" id="KW-0378">Hydrolase</keyword>
<evidence type="ECO:0000313" key="3">
    <source>
        <dbReference type="Proteomes" id="UP000054321"/>
    </source>
</evidence>
<dbReference type="Pfam" id="PF06500">
    <property type="entry name" value="FrsA-like"/>
    <property type="match status" value="1"/>
</dbReference>
<dbReference type="InterPro" id="IPR050261">
    <property type="entry name" value="FrsA_esterase"/>
</dbReference>
<dbReference type="OrthoDB" id="249703at2759"/>
<dbReference type="Proteomes" id="UP000054321">
    <property type="component" value="Unassembled WGS sequence"/>
</dbReference>
<dbReference type="AlphaFoldDB" id="A0A0C3H3I7"/>
<keyword evidence="3" id="KW-1185">Reference proteome</keyword>
<protein>
    <recommendedName>
        <fullName evidence="4">Peptidase S9 prolyl oligopeptidase catalytic domain-containing protein</fullName>
    </recommendedName>
</protein>
<dbReference type="PANTHER" id="PTHR22946">
    <property type="entry name" value="DIENELACTONE HYDROLASE DOMAIN-CONTAINING PROTEIN-RELATED"/>
    <property type="match status" value="1"/>
</dbReference>
<name>A0A0C3H3I7_OIDMZ</name>
<dbReference type="InParanoid" id="A0A0C3H3I7"/>
<dbReference type="GO" id="GO:0016787">
    <property type="term" value="F:hydrolase activity"/>
    <property type="evidence" value="ECO:0007669"/>
    <property type="project" value="UniProtKB-KW"/>
</dbReference>